<evidence type="ECO:0000313" key="1">
    <source>
        <dbReference type="EMBL" id="MVX61512.1"/>
    </source>
</evidence>
<dbReference type="AlphaFoldDB" id="A0A6N8JPI6"/>
<comment type="caution">
    <text evidence="1">The sequence shown here is derived from an EMBL/GenBank/DDBJ whole genome shotgun (WGS) entry which is preliminary data.</text>
</comment>
<accession>A0A6N8JPI6</accession>
<evidence type="ECO:0008006" key="3">
    <source>
        <dbReference type="Google" id="ProtNLM"/>
    </source>
</evidence>
<keyword evidence="2" id="KW-1185">Reference proteome</keyword>
<organism evidence="1 2">
    <name type="scientific">Adlercreutzia mucosicola</name>
    <dbReference type="NCBI Taxonomy" id="580026"/>
    <lineage>
        <taxon>Bacteria</taxon>
        <taxon>Bacillati</taxon>
        <taxon>Actinomycetota</taxon>
        <taxon>Coriobacteriia</taxon>
        <taxon>Eggerthellales</taxon>
        <taxon>Eggerthellaceae</taxon>
        <taxon>Adlercreutzia</taxon>
    </lineage>
</organism>
<proteinExistence type="predicted"/>
<evidence type="ECO:0000313" key="2">
    <source>
        <dbReference type="Proteomes" id="UP000463388"/>
    </source>
</evidence>
<dbReference type="OrthoDB" id="3196515at2"/>
<sequence length="247" mass="25555">MGNRIGVTHTDLALGGIEKTSYRYDDDDRLTSEVGPQGATSYEYDKAGNLVRKAVPDADPVEYAWAVENRLAAVRQGGRVLMAATYDGDGNKVLQSMLYHIDEMQRSELPADAAATASDFTTRLLFGTALKLPLAGQAASANVGTAAVNAEDAPDRSRFGLVEWFLWGASHSLAGSLAPVSLPAGMITALLAEAALLGPQGGCDPVPGRGLPAPPGAAALLAEAGVRPAELLAMASDAGPLPLKCGR</sequence>
<protein>
    <recommendedName>
        <fullName evidence="3">RHS repeat protein</fullName>
    </recommendedName>
</protein>
<dbReference type="Gene3D" id="2.180.10.10">
    <property type="entry name" value="RHS repeat-associated core"/>
    <property type="match status" value="1"/>
</dbReference>
<dbReference type="NCBIfam" id="TIGR01643">
    <property type="entry name" value="YD_repeat_2x"/>
    <property type="match status" value="1"/>
</dbReference>
<dbReference type="InterPro" id="IPR006530">
    <property type="entry name" value="YD"/>
</dbReference>
<dbReference type="Pfam" id="PF05593">
    <property type="entry name" value="RHS_repeat"/>
    <property type="match status" value="1"/>
</dbReference>
<dbReference type="RefSeq" id="WP_160346740.1">
    <property type="nucleotide sequence ID" value="NZ_WSRR01000023.1"/>
</dbReference>
<dbReference type="Proteomes" id="UP000463388">
    <property type="component" value="Unassembled WGS sequence"/>
</dbReference>
<name>A0A6N8JPI6_9ACTN</name>
<reference evidence="1 2" key="1">
    <citation type="submission" date="2019-12" db="EMBL/GenBank/DDBJ databases">
        <title>Microbes associate with the intestines of laboratory mice.</title>
        <authorList>
            <person name="Navarre W."/>
            <person name="Wong E."/>
        </authorList>
    </citation>
    <scope>NUCLEOTIDE SEQUENCE [LARGE SCALE GENOMIC DNA]</scope>
    <source>
        <strain evidence="1 2">NM66_B29</strain>
    </source>
</reference>
<dbReference type="EMBL" id="WSRR01000023">
    <property type="protein sequence ID" value="MVX61512.1"/>
    <property type="molecule type" value="Genomic_DNA"/>
</dbReference>
<gene>
    <name evidence="1" type="ORF">GKZ27_08600</name>
</gene>
<dbReference type="InterPro" id="IPR031325">
    <property type="entry name" value="RHS_repeat"/>
</dbReference>